<sequence length="74" mass="8139">MKSLLRQEMFGKHQLSLIEVTHPSMPGNRGIAYEVRTRTPSGKFTRAIGDSSQGYASEDEAWQAGVAFVGRLGQ</sequence>
<reference evidence="2" key="1">
    <citation type="journal article" date="2019" name="Int. J. Syst. Evol. Microbiol.">
        <title>The Global Catalogue of Microorganisms (GCM) 10K type strain sequencing project: providing services to taxonomists for standard genome sequencing and annotation.</title>
        <authorList>
            <consortium name="The Broad Institute Genomics Platform"/>
            <consortium name="The Broad Institute Genome Sequencing Center for Infectious Disease"/>
            <person name="Wu L."/>
            <person name="Ma J."/>
        </authorList>
    </citation>
    <scope>NUCLEOTIDE SEQUENCE [LARGE SCALE GENOMIC DNA]</scope>
    <source>
        <strain evidence="2">NBRC 111981</strain>
    </source>
</reference>
<evidence type="ECO:0008006" key="3">
    <source>
        <dbReference type="Google" id="ProtNLM"/>
    </source>
</evidence>
<evidence type="ECO:0000313" key="2">
    <source>
        <dbReference type="Proteomes" id="UP001156627"/>
    </source>
</evidence>
<dbReference type="Proteomes" id="UP001156627">
    <property type="component" value="Unassembled WGS sequence"/>
</dbReference>
<comment type="caution">
    <text evidence="1">The sequence shown here is derived from an EMBL/GenBank/DDBJ whole genome shotgun (WGS) entry which is preliminary data.</text>
</comment>
<dbReference type="EMBL" id="BSOA01000029">
    <property type="protein sequence ID" value="GLQ89155.1"/>
    <property type="molecule type" value="Genomic_DNA"/>
</dbReference>
<gene>
    <name evidence="1" type="ORF">GCM10007898_27270</name>
</gene>
<proteinExistence type="predicted"/>
<protein>
    <recommendedName>
        <fullName evidence="3">DRBM domain-containing protein</fullName>
    </recommendedName>
</protein>
<dbReference type="RefSeq" id="WP_404649091.1">
    <property type="nucleotide sequence ID" value="NZ_JADIKH010000035.1"/>
</dbReference>
<keyword evidence="2" id="KW-1185">Reference proteome</keyword>
<organism evidence="1 2">
    <name type="scientific">Dyella flagellata</name>
    <dbReference type="NCBI Taxonomy" id="1867833"/>
    <lineage>
        <taxon>Bacteria</taxon>
        <taxon>Pseudomonadati</taxon>
        <taxon>Pseudomonadota</taxon>
        <taxon>Gammaproteobacteria</taxon>
        <taxon>Lysobacterales</taxon>
        <taxon>Rhodanobacteraceae</taxon>
        <taxon>Dyella</taxon>
    </lineage>
</organism>
<accession>A0ABQ5XBT5</accession>
<evidence type="ECO:0000313" key="1">
    <source>
        <dbReference type="EMBL" id="GLQ89155.1"/>
    </source>
</evidence>
<name>A0ABQ5XBT5_9GAMM</name>